<keyword evidence="3" id="KW-1185">Reference proteome</keyword>
<dbReference type="eggNOG" id="ENOG5030KAU">
    <property type="taxonomic scope" value="Bacteria"/>
</dbReference>
<dbReference type="STRING" id="391595.RLO149_c029270"/>
<keyword evidence="1" id="KW-0732">Signal</keyword>
<evidence type="ECO:0000313" key="2">
    <source>
        <dbReference type="EMBL" id="AEI94883.1"/>
    </source>
</evidence>
<reference evidence="2 3" key="1">
    <citation type="journal article" date="2011" name="BMC Genomics">
        <title>Comparative genome analysis and genome-guided physiological analysis of Roseobacter litoralis.</title>
        <authorList>
            <person name="Kalhoefer D."/>
            <person name="Thole S."/>
            <person name="Voget S."/>
            <person name="Lehmann R."/>
            <person name="Liesegang H."/>
            <person name="Wollher A."/>
            <person name="Daniel R."/>
            <person name="Simon M."/>
            <person name="Brinkhoff T."/>
        </authorList>
    </citation>
    <scope>NUCLEOTIDE SEQUENCE [LARGE SCALE GENOMIC DNA]</scope>
    <source>
        <strain evidence="3">ATCC 49566 / DSM 6996 / JCM 21268 / NBRC 15278 / OCh 149</strain>
    </source>
</reference>
<evidence type="ECO:0000256" key="1">
    <source>
        <dbReference type="SAM" id="SignalP"/>
    </source>
</evidence>
<gene>
    <name evidence="2" type="ordered locus">RLO149_c029270</name>
</gene>
<accession>F7ZH41</accession>
<sequence length="100" mass="11102">MLRLTLAAIMACTAVPALADVDKTESCGFQAQVVSAVQQARLDKVKERNVEKTILAADPTWPANYSNAIPLITPWVYELPMKQVRDNDLSEIWNQNCLGQ</sequence>
<protein>
    <submittedName>
        <fullName evidence="2">Uncharacterized protein</fullName>
    </submittedName>
</protein>
<dbReference type="KEGG" id="rli:RLO149_c029270"/>
<proteinExistence type="predicted"/>
<dbReference type="HOGENOM" id="CLU_2143484_0_0_5"/>
<dbReference type="RefSeq" id="WP_013962795.1">
    <property type="nucleotide sequence ID" value="NC_015730.1"/>
</dbReference>
<dbReference type="Proteomes" id="UP000001353">
    <property type="component" value="Chromosome"/>
</dbReference>
<evidence type="ECO:0000313" key="3">
    <source>
        <dbReference type="Proteomes" id="UP000001353"/>
    </source>
</evidence>
<feature type="chain" id="PRO_5003373149" evidence="1">
    <location>
        <begin position="20"/>
        <end position="100"/>
    </location>
</feature>
<dbReference type="OrthoDB" id="7726473at2"/>
<dbReference type="EMBL" id="CP002623">
    <property type="protein sequence ID" value="AEI94883.1"/>
    <property type="molecule type" value="Genomic_DNA"/>
</dbReference>
<name>F7ZH41_ROSLO</name>
<feature type="signal peptide" evidence="1">
    <location>
        <begin position="1"/>
        <end position="19"/>
    </location>
</feature>
<organism evidence="2 3">
    <name type="scientific">Roseobacter litoralis (strain ATCC 49566 / DSM 6996 / JCM 21268 / NBRC 15278 / OCh 149)</name>
    <dbReference type="NCBI Taxonomy" id="391595"/>
    <lineage>
        <taxon>Bacteria</taxon>
        <taxon>Pseudomonadati</taxon>
        <taxon>Pseudomonadota</taxon>
        <taxon>Alphaproteobacteria</taxon>
        <taxon>Rhodobacterales</taxon>
        <taxon>Roseobacteraceae</taxon>
        <taxon>Roseobacter</taxon>
    </lineage>
</organism>
<dbReference type="AlphaFoldDB" id="F7ZH41"/>